<keyword evidence="3" id="KW-1185">Reference proteome</keyword>
<accession>A0ABS5UAR1</accession>
<gene>
    <name evidence="2" type="ORF">KJB30_13235</name>
</gene>
<name>A0ABS5UAR1_9BACT</name>
<evidence type="ECO:0000313" key="2">
    <source>
        <dbReference type="EMBL" id="MBT1072755.1"/>
    </source>
</evidence>
<proteinExistence type="predicted"/>
<evidence type="ECO:0000256" key="1">
    <source>
        <dbReference type="SAM" id="Phobius"/>
    </source>
</evidence>
<dbReference type="Proteomes" id="UP000784128">
    <property type="component" value="Unassembled WGS sequence"/>
</dbReference>
<sequence length="61" mass="6424">MTGLLYTPLIIAGLAAVVWGLPASHRLPRPMDTVAALVVLLGIIATVIGILLTAIPDFFKQ</sequence>
<keyword evidence="1" id="KW-0812">Transmembrane</keyword>
<keyword evidence="1" id="KW-1133">Transmembrane helix</keyword>
<feature type="transmembrane region" description="Helical" evidence="1">
    <location>
        <begin position="36"/>
        <end position="59"/>
    </location>
</feature>
<protein>
    <submittedName>
        <fullName evidence="2">Uncharacterized protein</fullName>
    </submittedName>
</protein>
<reference evidence="2 3" key="1">
    <citation type="submission" date="2021-05" db="EMBL/GenBank/DDBJ databases">
        <title>The draft genome of Geobacter chapellei DSM 13688.</title>
        <authorList>
            <person name="Xu Z."/>
            <person name="Masuda Y."/>
            <person name="Itoh H."/>
            <person name="Senoo K."/>
        </authorList>
    </citation>
    <scope>NUCLEOTIDE SEQUENCE [LARGE SCALE GENOMIC DNA]</scope>
    <source>
        <strain evidence="2 3">DSM 13688</strain>
    </source>
</reference>
<keyword evidence="1" id="KW-0472">Membrane</keyword>
<dbReference type="RefSeq" id="WP_214300055.1">
    <property type="nucleotide sequence ID" value="NZ_JAHDYS010000012.1"/>
</dbReference>
<dbReference type="EMBL" id="JAHDYS010000012">
    <property type="protein sequence ID" value="MBT1072755.1"/>
    <property type="molecule type" value="Genomic_DNA"/>
</dbReference>
<organism evidence="2 3">
    <name type="scientific">Pelotalea chapellei</name>
    <dbReference type="NCBI Taxonomy" id="44671"/>
    <lineage>
        <taxon>Bacteria</taxon>
        <taxon>Pseudomonadati</taxon>
        <taxon>Thermodesulfobacteriota</taxon>
        <taxon>Desulfuromonadia</taxon>
        <taxon>Geobacterales</taxon>
        <taxon>Geobacteraceae</taxon>
        <taxon>Pelotalea</taxon>
    </lineage>
</organism>
<evidence type="ECO:0000313" key="3">
    <source>
        <dbReference type="Proteomes" id="UP000784128"/>
    </source>
</evidence>
<comment type="caution">
    <text evidence="2">The sequence shown here is derived from an EMBL/GenBank/DDBJ whole genome shotgun (WGS) entry which is preliminary data.</text>
</comment>